<evidence type="ECO:0000313" key="3">
    <source>
        <dbReference type="Proteomes" id="UP000694416"/>
    </source>
</evidence>
<reference evidence="2" key="1">
    <citation type="submission" date="2025-08" db="UniProtKB">
        <authorList>
            <consortium name="Ensembl"/>
        </authorList>
    </citation>
    <scope>IDENTIFICATION</scope>
</reference>
<protein>
    <submittedName>
        <fullName evidence="2">Uncharacterized protein</fullName>
    </submittedName>
</protein>
<dbReference type="Proteomes" id="UP000694416">
    <property type="component" value="Unplaced"/>
</dbReference>
<organism evidence="2 3">
    <name type="scientific">Piliocolobus tephrosceles</name>
    <name type="common">Ugandan red Colobus</name>
    <dbReference type="NCBI Taxonomy" id="591936"/>
    <lineage>
        <taxon>Eukaryota</taxon>
        <taxon>Metazoa</taxon>
        <taxon>Chordata</taxon>
        <taxon>Craniata</taxon>
        <taxon>Vertebrata</taxon>
        <taxon>Euteleostomi</taxon>
        <taxon>Mammalia</taxon>
        <taxon>Eutheria</taxon>
        <taxon>Euarchontoglires</taxon>
        <taxon>Primates</taxon>
        <taxon>Haplorrhini</taxon>
        <taxon>Catarrhini</taxon>
        <taxon>Cercopithecidae</taxon>
        <taxon>Colobinae</taxon>
        <taxon>Piliocolobus</taxon>
    </lineage>
</organism>
<evidence type="ECO:0000256" key="1">
    <source>
        <dbReference type="SAM" id="MobiDB-lite"/>
    </source>
</evidence>
<accession>A0A8C9I3Y1</accession>
<evidence type="ECO:0000313" key="2">
    <source>
        <dbReference type="Ensembl" id="ENSPTEP00000027529.1"/>
    </source>
</evidence>
<proteinExistence type="predicted"/>
<sequence length="105" mass="10880">MGQRGQSAPVASGARKGRGPGPREARGARPGLGILKTLVLVVVVAAVLMSDTISQKTVEIVSPANMDRTTALTGMTSFSACAAPSVTQVQNIRTPCLKVECRVMT</sequence>
<reference evidence="2" key="2">
    <citation type="submission" date="2025-09" db="UniProtKB">
        <authorList>
            <consortium name="Ensembl"/>
        </authorList>
    </citation>
    <scope>IDENTIFICATION</scope>
</reference>
<keyword evidence="3" id="KW-1185">Reference proteome</keyword>
<feature type="region of interest" description="Disordered" evidence="1">
    <location>
        <begin position="1"/>
        <end position="29"/>
    </location>
</feature>
<dbReference type="AlphaFoldDB" id="A0A8C9I3Y1"/>
<dbReference type="Ensembl" id="ENSPTET00000038583.1">
    <property type="protein sequence ID" value="ENSPTEP00000027529.1"/>
    <property type="gene ID" value="ENSPTEG00000027365.1"/>
</dbReference>
<name>A0A8C9I3Y1_9PRIM</name>